<dbReference type="AlphaFoldDB" id="A0A2P6M8V9"/>
<evidence type="ECO:0000313" key="4">
    <source>
        <dbReference type="Proteomes" id="UP000241736"/>
    </source>
</evidence>
<comment type="caution">
    <text evidence="3">The sequence shown here is derived from an EMBL/GenBank/DDBJ whole genome shotgun (WGS) entry which is preliminary data.</text>
</comment>
<feature type="chain" id="PRO_5015138810" description="DUF2268 domain-containing protein" evidence="2">
    <location>
        <begin position="25"/>
        <end position="565"/>
    </location>
</feature>
<dbReference type="EMBL" id="PVLF01000010">
    <property type="protein sequence ID" value="PRH82423.1"/>
    <property type="molecule type" value="Genomic_DNA"/>
</dbReference>
<keyword evidence="2" id="KW-0732">Signal</keyword>
<evidence type="ECO:0000256" key="1">
    <source>
        <dbReference type="SAM" id="MobiDB-lite"/>
    </source>
</evidence>
<gene>
    <name evidence="3" type="ORF">C6N40_07860</name>
</gene>
<proteinExistence type="predicted"/>
<evidence type="ECO:0008006" key="5">
    <source>
        <dbReference type="Google" id="ProtNLM"/>
    </source>
</evidence>
<keyword evidence="4" id="KW-1185">Reference proteome</keyword>
<sequence>MTPFRLCLLLLPLLLAALPGESRASFGDCADPAYRDQFDARLRDVDYDCVERSRVEVATPFGRHHIRVVHDRSADWIVEESLLEEIDRGVRLTAEALQHIGRFEIVDTTVLVADDLPPDETLDEIGGIAGMANFAGNHGECQVIFYAMGPGADLSHAAAVVAHELFHCVQRSTFDPRILDALVTARGPAWWLEGSADWFASMAVPDPAYFQRRADAFDDDSPDMPLTRMTYQNLVFFLWLADQRGSEGVMPFLASLSQEAGEAAQQVALAAALPEADWQAFARDYLDGRIHRPAGAFRVSPRDGPEWAWDGSTTQRVALRPFVLERARVRIGCGDWDLGASPARWHGARPDDGADWGPFPADLDTQAGDPDTWRFAALLAANSRTELRLAATRRSGCGDCAGSVRTDACLVGHWQLSSGGAAQWLRDNLPPNVRMTQVEQAGETLLLGADGRYQAGRMTARGRFEADGSDGITRGIGQLTAVASGRWSAEGGQLNLCPDTETMSGRATVTPPGGPSIGMPLGAAGTAGPMRMRYTCREGGFETETPIRNMPPMRSGYTPIPPAGG</sequence>
<dbReference type="RefSeq" id="WP_106990466.1">
    <property type="nucleotide sequence ID" value="NZ_KZ679089.1"/>
</dbReference>
<evidence type="ECO:0000256" key="2">
    <source>
        <dbReference type="SAM" id="SignalP"/>
    </source>
</evidence>
<feature type="signal peptide" evidence="2">
    <location>
        <begin position="1"/>
        <end position="24"/>
    </location>
</feature>
<accession>A0A2P6M8V9</accession>
<evidence type="ECO:0000313" key="3">
    <source>
        <dbReference type="EMBL" id="PRH82423.1"/>
    </source>
</evidence>
<feature type="region of interest" description="Disordered" evidence="1">
    <location>
        <begin position="542"/>
        <end position="565"/>
    </location>
</feature>
<organism evidence="3 4">
    <name type="scientific">Arenimonas caeni</name>
    <dbReference type="NCBI Taxonomy" id="2058085"/>
    <lineage>
        <taxon>Bacteria</taxon>
        <taxon>Pseudomonadati</taxon>
        <taxon>Pseudomonadota</taxon>
        <taxon>Gammaproteobacteria</taxon>
        <taxon>Lysobacterales</taxon>
        <taxon>Lysobacteraceae</taxon>
        <taxon>Arenimonas</taxon>
    </lineage>
</organism>
<dbReference type="OrthoDB" id="6188330at2"/>
<name>A0A2P6M8V9_9GAMM</name>
<reference evidence="3 4" key="1">
    <citation type="submission" date="2018-03" db="EMBL/GenBank/DDBJ databases">
        <title>Arenimonas caeni sp. nov., isolated from activated sludge.</title>
        <authorList>
            <person name="Liu H."/>
        </authorList>
    </citation>
    <scope>NUCLEOTIDE SEQUENCE [LARGE SCALE GENOMIC DNA]</scope>
    <source>
        <strain evidence="4">z29</strain>
    </source>
</reference>
<protein>
    <recommendedName>
        <fullName evidence="5">DUF2268 domain-containing protein</fullName>
    </recommendedName>
</protein>
<dbReference type="Proteomes" id="UP000241736">
    <property type="component" value="Unassembled WGS sequence"/>
</dbReference>